<dbReference type="OrthoDB" id="3268298at2759"/>
<dbReference type="Proteomes" id="UP000310158">
    <property type="component" value="Unassembled WGS sequence"/>
</dbReference>
<evidence type="ECO:0000256" key="1">
    <source>
        <dbReference type="SAM" id="MobiDB-lite"/>
    </source>
</evidence>
<reference evidence="2 3" key="1">
    <citation type="submission" date="2019-02" db="EMBL/GenBank/DDBJ databases">
        <title>Genome sequencing of the rare red list fungi Bondarzewia mesenterica.</title>
        <authorList>
            <person name="Buettner E."/>
            <person name="Kellner H."/>
        </authorList>
    </citation>
    <scope>NUCLEOTIDE SEQUENCE [LARGE SCALE GENOMIC DNA]</scope>
    <source>
        <strain evidence="2 3">DSM 108281</strain>
    </source>
</reference>
<organism evidence="2 3">
    <name type="scientific">Bondarzewia mesenterica</name>
    <dbReference type="NCBI Taxonomy" id="1095465"/>
    <lineage>
        <taxon>Eukaryota</taxon>
        <taxon>Fungi</taxon>
        <taxon>Dikarya</taxon>
        <taxon>Basidiomycota</taxon>
        <taxon>Agaricomycotina</taxon>
        <taxon>Agaricomycetes</taxon>
        <taxon>Russulales</taxon>
        <taxon>Bondarzewiaceae</taxon>
        <taxon>Bondarzewia</taxon>
    </lineage>
</organism>
<feature type="region of interest" description="Disordered" evidence="1">
    <location>
        <begin position="153"/>
        <end position="218"/>
    </location>
</feature>
<name>A0A4S4M7H2_9AGAM</name>
<sequence>MDLSSLSLSLPDPLDAWYNHPQSSLPPTTAWPYSHPSQYAPVHPSWPMHWRYPPPQPVAGPSSIKPTQMWQASYPPTLLPPQPPQLHALHIPDYLSVPELDLSSPSAPNSPTSTDDAPPTPSPEFVHVVCNAPLVAPKPVVYRPSAVLQFQFELPDPDEDLSHPPYTATRSKRKRTREEHDDGQPSGRTYTKRRATETALRDLNPPSLASVRRFSTSS</sequence>
<keyword evidence="3" id="KW-1185">Reference proteome</keyword>
<evidence type="ECO:0000313" key="2">
    <source>
        <dbReference type="EMBL" id="THH20361.1"/>
    </source>
</evidence>
<protein>
    <submittedName>
        <fullName evidence="2">Uncharacterized protein</fullName>
    </submittedName>
</protein>
<accession>A0A4S4M7H2</accession>
<feature type="region of interest" description="Disordered" evidence="1">
    <location>
        <begin position="57"/>
        <end position="86"/>
    </location>
</feature>
<proteinExistence type="predicted"/>
<gene>
    <name evidence="2" type="ORF">EW146_g985</name>
</gene>
<dbReference type="AlphaFoldDB" id="A0A4S4M7H2"/>
<dbReference type="EMBL" id="SGPL01000023">
    <property type="protein sequence ID" value="THH20361.1"/>
    <property type="molecule type" value="Genomic_DNA"/>
</dbReference>
<feature type="compositionally biased region" description="Low complexity" evidence="1">
    <location>
        <begin position="103"/>
        <end position="117"/>
    </location>
</feature>
<evidence type="ECO:0000313" key="3">
    <source>
        <dbReference type="Proteomes" id="UP000310158"/>
    </source>
</evidence>
<comment type="caution">
    <text evidence="2">The sequence shown here is derived from an EMBL/GenBank/DDBJ whole genome shotgun (WGS) entry which is preliminary data.</text>
</comment>
<feature type="region of interest" description="Disordered" evidence="1">
    <location>
        <begin position="99"/>
        <end position="124"/>
    </location>
</feature>